<dbReference type="GO" id="GO:0008654">
    <property type="term" value="P:phospholipid biosynthetic process"/>
    <property type="evidence" value="ECO:0007669"/>
    <property type="project" value="InterPro"/>
</dbReference>
<name>A0A1L8SQL7_9ENTE</name>
<keyword evidence="5" id="KW-1185">Reference proteome</keyword>
<dbReference type="STRING" id="319970.RV00_GL000817"/>
<feature type="transmembrane region" description="Helical" evidence="3">
    <location>
        <begin position="123"/>
        <end position="143"/>
    </location>
</feature>
<dbReference type="EMBL" id="JXKM01000014">
    <property type="protein sequence ID" value="OJG34285.1"/>
    <property type="molecule type" value="Genomic_DNA"/>
</dbReference>
<evidence type="ECO:0000256" key="3">
    <source>
        <dbReference type="SAM" id="Phobius"/>
    </source>
</evidence>
<feature type="transmembrane region" description="Helical" evidence="3">
    <location>
        <begin position="91"/>
        <end position="111"/>
    </location>
</feature>
<sequence>MQKGGKIISYFPNIITFLRIIISFLLPFVTIRYFFPLYFLAGITDVLDGWLARKLNWTSQLGTFLDSVADLFFFSAVVLRIILTINLPTFIWWGVGLVASIRGLSYFIGYLRFRQFASLHTYLNKITGLLLFLTPLALLLLSIKLWGTLLIFLALLSALEELLIILTTTALDKNCPTFFKQK</sequence>
<dbReference type="Pfam" id="PF01066">
    <property type="entry name" value="CDP-OH_P_transf"/>
    <property type="match status" value="1"/>
</dbReference>
<comment type="similarity">
    <text evidence="2">Belongs to the CDP-alcohol phosphatidyltransferase class-I family.</text>
</comment>
<protein>
    <recommendedName>
        <fullName evidence="6">CDP-alcohol phosphatidyltransferase</fullName>
    </recommendedName>
</protein>
<reference evidence="4 5" key="1">
    <citation type="submission" date="2014-12" db="EMBL/GenBank/DDBJ databases">
        <title>Draft genome sequences of 29 type strains of Enterococci.</title>
        <authorList>
            <person name="Zhong Z."/>
            <person name="Sun Z."/>
            <person name="Liu W."/>
            <person name="Zhang W."/>
            <person name="Zhang H."/>
        </authorList>
    </citation>
    <scope>NUCLEOTIDE SEQUENCE [LARGE SCALE GENOMIC DNA]</scope>
    <source>
        <strain evidence="4 5">DSM 22802</strain>
    </source>
</reference>
<evidence type="ECO:0000256" key="2">
    <source>
        <dbReference type="RuleBase" id="RU003750"/>
    </source>
</evidence>
<keyword evidence="3" id="KW-1133">Transmembrane helix</keyword>
<organism evidence="4 5">
    <name type="scientific">Enterococcus devriesei</name>
    <dbReference type="NCBI Taxonomy" id="319970"/>
    <lineage>
        <taxon>Bacteria</taxon>
        <taxon>Bacillati</taxon>
        <taxon>Bacillota</taxon>
        <taxon>Bacilli</taxon>
        <taxon>Lactobacillales</taxon>
        <taxon>Enterococcaceae</taxon>
        <taxon>Enterococcus</taxon>
    </lineage>
</organism>
<gene>
    <name evidence="4" type="ORF">RV00_GL000817</name>
</gene>
<feature type="transmembrane region" description="Helical" evidence="3">
    <location>
        <begin position="149"/>
        <end position="171"/>
    </location>
</feature>
<accession>A0A1L8SQL7</accession>
<evidence type="ECO:0000313" key="4">
    <source>
        <dbReference type="EMBL" id="OJG34285.1"/>
    </source>
</evidence>
<dbReference type="InterPro" id="IPR000462">
    <property type="entry name" value="CDP-OH_P_trans"/>
</dbReference>
<evidence type="ECO:0000313" key="5">
    <source>
        <dbReference type="Proteomes" id="UP000183700"/>
    </source>
</evidence>
<dbReference type="Proteomes" id="UP000183700">
    <property type="component" value="Unassembled WGS sequence"/>
</dbReference>
<feature type="transmembrane region" description="Helical" evidence="3">
    <location>
        <begin position="64"/>
        <end position="85"/>
    </location>
</feature>
<dbReference type="GO" id="GO:0016780">
    <property type="term" value="F:phosphotransferase activity, for other substituted phosphate groups"/>
    <property type="evidence" value="ECO:0007669"/>
    <property type="project" value="InterPro"/>
</dbReference>
<dbReference type="Gene3D" id="1.20.120.1760">
    <property type="match status" value="1"/>
</dbReference>
<dbReference type="AlphaFoldDB" id="A0A1L8SQL7"/>
<proteinExistence type="inferred from homology"/>
<evidence type="ECO:0008006" key="6">
    <source>
        <dbReference type="Google" id="ProtNLM"/>
    </source>
</evidence>
<dbReference type="RefSeq" id="WP_249024108.1">
    <property type="nucleotide sequence ID" value="NZ_JBHLVS010000027.1"/>
</dbReference>
<comment type="caution">
    <text evidence="4">The sequence shown here is derived from an EMBL/GenBank/DDBJ whole genome shotgun (WGS) entry which is preliminary data.</text>
</comment>
<keyword evidence="3" id="KW-0472">Membrane</keyword>
<evidence type="ECO:0000256" key="1">
    <source>
        <dbReference type="ARBA" id="ARBA00022679"/>
    </source>
</evidence>
<keyword evidence="1 2" id="KW-0808">Transferase</keyword>
<dbReference type="PROSITE" id="PS00379">
    <property type="entry name" value="CDP_ALCOHOL_P_TRANSF"/>
    <property type="match status" value="1"/>
</dbReference>
<dbReference type="GO" id="GO:0016020">
    <property type="term" value="C:membrane"/>
    <property type="evidence" value="ECO:0007669"/>
    <property type="project" value="InterPro"/>
</dbReference>
<dbReference type="InterPro" id="IPR043130">
    <property type="entry name" value="CDP-OH_PTrfase_TM_dom"/>
</dbReference>
<keyword evidence="3" id="KW-0812">Transmembrane</keyword>
<dbReference type="InterPro" id="IPR048254">
    <property type="entry name" value="CDP_ALCOHOL_P_TRANSF_CS"/>
</dbReference>